<dbReference type="EMBL" id="JABANO010040776">
    <property type="protein sequence ID" value="KAF4682503.1"/>
    <property type="molecule type" value="Genomic_DNA"/>
</dbReference>
<feature type="non-terminal residue" evidence="1">
    <location>
        <position position="127"/>
    </location>
</feature>
<comment type="caution">
    <text evidence="1">The sequence shown here is derived from an EMBL/GenBank/DDBJ whole genome shotgun (WGS) entry which is preliminary data.</text>
</comment>
<organism evidence="1 2">
    <name type="scientific">Perkinsus olseni</name>
    <name type="common">Perkinsus atlanticus</name>
    <dbReference type="NCBI Taxonomy" id="32597"/>
    <lineage>
        <taxon>Eukaryota</taxon>
        <taxon>Sar</taxon>
        <taxon>Alveolata</taxon>
        <taxon>Perkinsozoa</taxon>
        <taxon>Perkinsea</taxon>
        <taxon>Perkinsida</taxon>
        <taxon>Perkinsidae</taxon>
        <taxon>Perkinsus</taxon>
    </lineage>
</organism>
<dbReference type="AlphaFoldDB" id="A0A7J6NF76"/>
<evidence type="ECO:0000313" key="1">
    <source>
        <dbReference type="EMBL" id="KAF4682503.1"/>
    </source>
</evidence>
<gene>
    <name evidence="1" type="ORF">FOZ63_022310</name>
</gene>
<proteinExistence type="predicted"/>
<keyword evidence="2" id="KW-1185">Reference proteome</keyword>
<name>A0A7J6NF76_PEROL</name>
<protein>
    <submittedName>
        <fullName evidence="1">Uncharacterized protein</fullName>
    </submittedName>
</protein>
<evidence type="ECO:0000313" key="2">
    <source>
        <dbReference type="Proteomes" id="UP000553632"/>
    </source>
</evidence>
<dbReference type="Proteomes" id="UP000553632">
    <property type="component" value="Unassembled WGS sequence"/>
</dbReference>
<reference evidence="1 2" key="1">
    <citation type="submission" date="2020-04" db="EMBL/GenBank/DDBJ databases">
        <title>Perkinsus olseni comparative genomics.</title>
        <authorList>
            <person name="Bogema D.R."/>
        </authorList>
    </citation>
    <scope>NUCLEOTIDE SEQUENCE [LARGE SCALE GENOMIC DNA]</scope>
    <source>
        <strain evidence="1 2">ATCC PRA-207</strain>
    </source>
</reference>
<accession>A0A7J6NF76</accession>
<sequence length="127" mass="13837">LELSTTKMRSAIGHRRLAHIREFVSMSKQPLLKRTSLDSYDEQLGALTDHLCQMQQLVEGKEGLVNQTLEHRIYCGRCGCWNQLKSLVSGGGQCSLCGGRVLVLGWVEAPPDAVGDENTAPALSPSS</sequence>